<feature type="transmembrane region" description="Helical" evidence="6">
    <location>
        <begin position="118"/>
        <end position="138"/>
    </location>
</feature>
<sequence length="303" mass="31396">MEASTRWTALTAIPPIAWGANYYVAHAYLPADRPLWGATLRALPAGLVLLAIARRRPHGRWWWRSAVLGLLNTATFFVLVYIASTLLPTSIASTVMAASPLAMLLIAWMLAGQRATRAHLIGAVAGLAGVALMLLGGAGEKVSLSGVLASAAAMLTSTVGYVLSARWRDGADPLAMTAWQLTIGGLALLPLAVIAEGAPPVAKPSVVLAFGYAALVATALAFALWFGGLRHLSAGTVGLLGLLNPLTGVLLGTLLAGETLGTRQWCGLALVIGGILLGRQRAQPRSPKVAAESSPRDIVGSDY</sequence>
<evidence type="ECO:0000313" key="8">
    <source>
        <dbReference type="EMBL" id="MBS2548981.1"/>
    </source>
</evidence>
<dbReference type="Pfam" id="PF00892">
    <property type="entry name" value="EamA"/>
    <property type="match status" value="2"/>
</dbReference>
<keyword evidence="3 6" id="KW-0812">Transmembrane</keyword>
<evidence type="ECO:0000256" key="5">
    <source>
        <dbReference type="ARBA" id="ARBA00023136"/>
    </source>
</evidence>
<name>A0ABS5KSF7_9ACTN</name>
<protein>
    <submittedName>
        <fullName evidence="8">EamA family transporter</fullName>
    </submittedName>
</protein>
<evidence type="ECO:0000313" key="9">
    <source>
        <dbReference type="Proteomes" id="UP000730482"/>
    </source>
</evidence>
<gene>
    <name evidence="8" type="ORF">KGQ19_19120</name>
</gene>
<evidence type="ECO:0000256" key="2">
    <source>
        <dbReference type="ARBA" id="ARBA00007362"/>
    </source>
</evidence>
<feature type="transmembrane region" description="Helical" evidence="6">
    <location>
        <begin position="206"/>
        <end position="225"/>
    </location>
</feature>
<feature type="domain" description="EamA" evidence="7">
    <location>
        <begin position="9"/>
        <end position="134"/>
    </location>
</feature>
<dbReference type="InterPro" id="IPR050638">
    <property type="entry name" value="AA-Vitamin_Transporters"/>
</dbReference>
<comment type="caution">
    <text evidence="8">The sequence shown here is derived from an EMBL/GenBank/DDBJ whole genome shotgun (WGS) entry which is preliminary data.</text>
</comment>
<dbReference type="InterPro" id="IPR037185">
    <property type="entry name" value="EmrE-like"/>
</dbReference>
<evidence type="ECO:0000256" key="1">
    <source>
        <dbReference type="ARBA" id="ARBA00004141"/>
    </source>
</evidence>
<keyword evidence="9" id="KW-1185">Reference proteome</keyword>
<feature type="transmembrane region" description="Helical" evidence="6">
    <location>
        <begin position="35"/>
        <end position="53"/>
    </location>
</feature>
<evidence type="ECO:0000256" key="4">
    <source>
        <dbReference type="ARBA" id="ARBA00022989"/>
    </source>
</evidence>
<accession>A0ABS5KSF7</accession>
<keyword evidence="4 6" id="KW-1133">Transmembrane helix</keyword>
<feature type="transmembrane region" description="Helical" evidence="6">
    <location>
        <begin position="90"/>
        <end position="111"/>
    </location>
</feature>
<feature type="transmembrane region" description="Helical" evidence="6">
    <location>
        <begin position="7"/>
        <end position="29"/>
    </location>
</feature>
<dbReference type="PANTHER" id="PTHR32322">
    <property type="entry name" value="INNER MEMBRANE TRANSPORTER"/>
    <property type="match status" value="1"/>
</dbReference>
<evidence type="ECO:0000256" key="6">
    <source>
        <dbReference type="SAM" id="Phobius"/>
    </source>
</evidence>
<dbReference type="PANTHER" id="PTHR32322:SF2">
    <property type="entry name" value="EAMA DOMAIN-CONTAINING PROTEIN"/>
    <property type="match status" value="1"/>
</dbReference>
<feature type="transmembrane region" description="Helical" evidence="6">
    <location>
        <begin position="65"/>
        <end position="84"/>
    </location>
</feature>
<organism evidence="8 9">
    <name type="scientific">Catenulispora pinistramenti</name>
    <dbReference type="NCBI Taxonomy" id="2705254"/>
    <lineage>
        <taxon>Bacteria</taxon>
        <taxon>Bacillati</taxon>
        <taxon>Actinomycetota</taxon>
        <taxon>Actinomycetes</taxon>
        <taxon>Catenulisporales</taxon>
        <taxon>Catenulisporaceae</taxon>
        <taxon>Catenulispora</taxon>
    </lineage>
</organism>
<reference evidence="8 9" key="1">
    <citation type="submission" date="2020-02" db="EMBL/GenBank/DDBJ databases">
        <title>Acidophilic actinobacteria isolated from forest soil.</title>
        <authorList>
            <person name="Golinska P."/>
        </authorList>
    </citation>
    <scope>NUCLEOTIDE SEQUENCE [LARGE SCALE GENOMIC DNA]</scope>
    <source>
        <strain evidence="8 9">NL8</strain>
    </source>
</reference>
<dbReference type="SUPFAM" id="SSF103481">
    <property type="entry name" value="Multidrug resistance efflux transporter EmrE"/>
    <property type="match status" value="2"/>
</dbReference>
<feature type="transmembrane region" description="Helical" evidence="6">
    <location>
        <begin position="175"/>
        <end position="194"/>
    </location>
</feature>
<proteinExistence type="inferred from homology"/>
<dbReference type="Gene3D" id="1.10.3730.20">
    <property type="match status" value="2"/>
</dbReference>
<dbReference type="EMBL" id="JAAFYZ010000060">
    <property type="protein sequence ID" value="MBS2548981.1"/>
    <property type="molecule type" value="Genomic_DNA"/>
</dbReference>
<evidence type="ECO:0000259" key="7">
    <source>
        <dbReference type="Pfam" id="PF00892"/>
    </source>
</evidence>
<dbReference type="InterPro" id="IPR000620">
    <property type="entry name" value="EamA_dom"/>
</dbReference>
<comment type="similarity">
    <text evidence="2">Belongs to the EamA transporter family.</text>
</comment>
<feature type="domain" description="EamA" evidence="7">
    <location>
        <begin position="145"/>
        <end position="277"/>
    </location>
</feature>
<feature type="transmembrane region" description="Helical" evidence="6">
    <location>
        <begin position="144"/>
        <end position="163"/>
    </location>
</feature>
<dbReference type="RefSeq" id="WP_212010558.1">
    <property type="nucleotide sequence ID" value="NZ_JAAFYZ010000060.1"/>
</dbReference>
<evidence type="ECO:0000256" key="3">
    <source>
        <dbReference type="ARBA" id="ARBA00022692"/>
    </source>
</evidence>
<comment type="subcellular location">
    <subcellularLocation>
        <location evidence="1">Membrane</location>
        <topology evidence="1">Multi-pass membrane protein</topology>
    </subcellularLocation>
</comment>
<dbReference type="Proteomes" id="UP000730482">
    <property type="component" value="Unassembled WGS sequence"/>
</dbReference>
<feature type="transmembrane region" description="Helical" evidence="6">
    <location>
        <begin position="262"/>
        <end position="278"/>
    </location>
</feature>
<feature type="transmembrane region" description="Helical" evidence="6">
    <location>
        <begin position="237"/>
        <end position="256"/>
    </location>
</feature>
<keyword evidence="5 6" id="KW-0472">Membrane</keyword>